<dbReference type="STRING" id="570519.SAMN04488116_0791"/>
<evidence type="ECO:0000256" key="1">
    <source>
        <dbReference type="ARBA" id="ARBA00023239"/>
    </source>
</evidence>
<dbReference type="Pfam" id="PF07977">
    <property type="entry name" value="FabA"/>
    <property type="match status" value="1"/>
</dbReference>
<dbReference type="InterPro" id="IPR013114">
    <property type="entry name" value="FabA_FabZ"/>
</dbReference>
<dbReference type="AlphaFoldDB" id="A0A1M5IMZ6"/>
<dbReference type="PANTHER" id="PTHR30272:SF1">
    <property type="entry name" value="3-HYDROXYACYL-[ACYL-CARRIER-PROTEIN] DEHYDRATASE"/>
    <property type="match status" value="1"/>
</dbReference>
<protein>
    <submittedName>
        <fullName evidence="2">3-hydroxyacyl-[acyl-carrier-protein] dehydratase</fullName>
    </submittedName>
</protein>
<proteinExistence type="predicted"/>
<name>A0A1M5IMZ6_9FLAO</name>
<reference evidence="3" key="1">
    <citation type="submission" date="2016-11" db="EMBL/GenBank/DDBJ databases">
        <authorList>
            <person name="Varghese N."/>
            <person name="Submissions S."/>
        </authorList>
    </citation>
    <scope>NUCLEOTIDE SEQUENCE [LARGE SCALE GENOMIC DNA]</scope>
    <source>
        <strain evidence="3">DSM 22638</strain>
    </source>
</reference>
<dbReference type="InterPro" id="IPR029069">
    <property type="entry name" value="HotDog_dom_sf"/>
</dbReference>
<keyword evidence="1" id="KW-0456">Lyase</keyword>
<sequence>MDYGNSDKSGRRRKLTVIMTKKEVLSHLPYQEPFLFVDGLTNLDQNSVCGHYTFKADALFYQGHFKNSPVTPGVLLTECCAQIGLVCLGIYLLDQQMDLVAVTNLKIAMSRSQMDFYLPVLPGEKVTVKSEKEYFRFNKLKCKVKLFNAEDRLVCKGILEGMFKSNADEK</sequence>
<keyword evidence="3" id="KW-1185">Reference proteome</keyword>
<evidence type="ECO:0000313" key="3">
    <source>
        <dbReference type="Proteomes" id="UP000184532"/>
    </source>
</evidence>
<organism evidence="2 3">
    <name type="scientific">Flagellimonas flava</name>
    <dbReference type="NCBI Taxonomy" id="570519"/>
    <lineage>
        <taxon>Bacteria</taxon>
        <taxon>Pseudomonadati</taxon>
        <taxon>Bacteroidota</taxon>
        <taxon>Flavobacteriia</taxon>
        <taxon>Flavobacteriales</taxon>
        <taxon>Flavobacteriaceae</taxon>
        <taxon>Flagellimonas</taxon>
    </lineage>
</organism>
<dbReference type="PANTHER" id="PTHR30272">
    <property type="entry name" value="3-HYDROXYACYL-[ACYL-CARRIER-PROTEIN] DEHYDRATASE"/>
    <property type="match status" value="1"/>
</dbReference>
<dbReference type="Gene3D" id="3.10.129.10">
    <property type="entry name" value="Hotdog Thioesterase"/>
    <property type="match status" value="1"/>
</dbReference>
<evidence type="ECO:0000313" key="2">
    <source>
        <dbReference type="EMBL" id="SHG29163.1"/>
    </source>
</evidence>
<gene>
    <name evidence="2" type="ORF">SAMN04488116_0791</name>
</gene>
<dbReference type="GO" id="GO:0016829">
    <property type="term" value="F:lyase activity"/>
    <property type="evidence" value="ECO:0007669"/>
    <property type="project" value="UniProtKB-KW"/>
</dbReference>
<accession>A0A1M5IMZ6</accession>
<dbReference type="Proteomes" id="UP000184532">
    <property type="component" value="Unassembled WGS sequence"/>
</dbReference>
<dbReference type="EMBL" id="FQWL01000001">
    <property type="protein sequence ID" value="SHG29163.1"/>
    <property type="molecule type" value="Genomic_DNA"/>
</dbReference>
<dbReference type="SUPFAM" id="SSF54637">
    <property type="entry name" value="Thioesterase/thiol ester dehydrase-isomerase"/>
    <property type="match status" value="1"/>
</dbReference>